<dbReference type="Proteomes" id="UP000318405">
    <property type="component" value="Unassembled WGS sequence"/>
</dbReference>
<dbReference type="GO" id="GO:0050660">
    <property type="term" value="F:flavin adenine dinucleotide binding"/>
    <property type="evidence" value="ECO:0007669"/>
    <property type="project" value="InterPro"/>
</dbReference>
<gene>
    <name evidence="9" type="ORF">FOZ76_17180</name>
</gene>
<dbReference type="InterPro" id="IPR006091">
    <property type="entry name" value="Acyl-CoA_Oxase/DH_mid-dom"/>
</dbReference>
<evidence type="ECO:0000313" key="10">
    <source>
        <dbReference type="Proteomes" id="UP000318405"/>
    </source>
</evidence>
<feature type="domain" description="Acyl-CoA oxidase/dehydrogenase middle" evidence="7">
    <location>
        <begin position="121"/>
        <end position="212"/>
    </location>
</feature>
<keyword evidence="5" id="KW-0560">Oxidoreductase</keyword>
<evidence type="ECO:0000256" key="4">
    <source>
        <dbReference type="ARBA" id="ARBA00022827"/>
    </source>
</evidence>
<evidence type="ECO:0000259" key="8">
    <source>
        <dbReference type="Pfam" id="PF02771"/>
    </source>
</evidence>
<name>A0A556AGT1_9BURK</name>
<keyword evidence="4" id="KW-0274">FAD</keyword>
<dbReference type="AlphaFoldDB" id="A0A556AGT1"/>
<dbReference type="InterPro" id="IPR009100">
    <property type="entry name" value="AcylCoA_DH/oxidase_NM_dom_sf"/>
</dbReference>
<evidence type="ECO:0000256" key="5">
    <source>
        <dbReference type="ARBA" id="ARBA00023002"/>
    </source>
</evidence>
<evidence type="ECO:0000259" key="7">
    <source>
        <dbReference type="Pfam" id="PF02770"/>
    </source>
</evidence>
<dbReference type="CDD" id="cd00567">
    <property type="entry name" value="ACAD"/>
    <property type="match status" value="1"/>
</dbReference>
<dbReference type="InterPro" id="IPR037069">
    <property type="entry name" value="AcylCoA_DH/ox_N_sf"/>
</dbReference>
<protein>
    <submittedName>
        <fullName evidence="9">Acyl-CoA dehydrogenase</fullName>
    </submittedName>
</protein>
<dbReference type="SUPFAM" id="SSF47203">
    <property type="entry name" value="Acyl-CoA dehydrogenase C-terminal domain-like"/>
    <property type="match status" value="1"/>
</dbReference>
<dbReference type="Gene3D" id="1.10.540.10">
    <property type="entry name" value="Acyl-CoA dehydrogenase/oxidase, N-terminal domain"/>
    <property type="match status" value="1"/>
</dbReference>
<dbReference type="PANTHER" id="PTHR43884:SF20">
    <property type="entry name" value="ACYL-COA DEHYDROGENASE FADE28"/>
    <property type="match status" value="1"/>
</dbReference>
<organism evidence="9 10">
    <name type="scientific">Verticiella sediminum</name>
    <dbReference type="NCBI Taxonomy" id="1247510"/>
    <lineage>
        <taxon>Bacteria</taxon>
        <taxon>Pseudomonadati</taxon>
        <taxon>Pseudomonadota</taxon>
        <taxon>Betaproteobacteria</taxon>
        <taxon>Burkholderiales</taxon>
        <taxon>Alcaligenaceae</taxon>
        <taxon>Verticiella</taxon>
    </lineage>
</organism>
<dbReference type="Gene3D" id="2.40.110.10">
    <property type="entry name" value="Butyryl-CoA Dehydrogenase, subunit A, domain 2"/>
    <property type="match status" value="1"/>
</dbReference>
<dbReference type="RefSeq" id="WP_143949519.1">
    <property type="nucleotide sequence ID" value="NZ_BAABMB010000007.1"/>
</dbReference>
<keyword evidence="3" id="KW-0285">Flavoprotein</keyword>
<dbReference type="InterPro" id="IPR046373">
    <property type="entry name" value="Acyl-CoA_Oxase/DH_mid-dom_sf"/>
</dbReference>
<keyword evidence="10" id="KW-1185">Reference proteome</keyword>
<sequence>MDMNDDERGMLAESAARYLDNEYGFEARMRALAAPGEGLAQRWAAWAGMGWLGVGLPEAVGGLGGAREQLVLAEAFGRALCVEPWLANCGLAAPLLQALGGAQSEGLLAALAAGETRYAVAAWERAGRYDARYIETQARPDGEGWRLDGRKTLVLGAGAADIVLVAARTAGASDATDGIAVFAMPREQPGLACMALPTYDGRDTADLVLADVRLPREALLGTQDNGAAALARAVDHATVMLCGEAVGAMALAYEATLAYARERRQFGRALTANQVVRHRLVDMYVALEQSRAITEAAAARLDDVPAERARAVSLAKAFISPAGRRIGEEAVQLHGAIGMTDEYVVGHAYKRLAATANLFGDEAWHLERLAA</sequence>
<dbReference type="OrthoDB" id="9770681at2"/>
<dbReference type="PANTHER" id="PTHR43884">
    <property type="entry name" value="ACYL-COA DEHYDROGENASE"/>
    <property type="match status" value="1"/>
</dbReference>
<dbReference type="SUPFAM" id="SSF56645">
    <property type="entry name" value="Acyl-CoA dehydrogenase NM domain-like"/>
    <property type="match status" value="1"/>
</dbReference>
<dbReference type="Pfam" id="PF00441">
    <property type="entry name" value="Acyl-CoA_dh_1"/>
    <property type="match status" value="1"/>
</dbReference>
<dbReference type="EMBL" id="VLTJ01000030">
    <property type="protein sequence ID" value="TSH92106.1"/>
    <property type="molecule type" value="Genomic_DNA"/>
</dbReference>
<evidence type="ECO:0000256" key="1">
    <source>
        <dbReference type="ARBA" id="ARBA00001974"/>
    </source>
</evidence>
<dbReference type="Pfam" id="PF02771">
    <property type="entry name" value="Acyl-CoA_dh_N"/>
    <property type="match status" value="1"/>
</dbReference>
<dbReference type="Pfam" id="PF02770">
    <property type="entry name" value="Acyl-CoA_dh_M"/>
    <property type="match status" value="1"/>
</dbReference>
<accession>A0A556AGT1</accession>
<dbReference type="InterPro" id="IPR013786">
    <property type="entry name" value="AcylCoA_DH/ox_N"/>
</dbReference>
<dbReference type="GO" id="GO:0003995">
    <property type="term" value="F:acyl-CoA dehydrogenase activity"/>
    <property type="evidence" value="ECO:0007669"/>
    <property type="project" value="TreeGrafter"/>
</dbReference>
<feature type="domain" description="Acyl-CoA dehydrogenase/oxidase C-terminal" evidence="6">
    <location>
        <begin position="225"/>
        <end position="370"/>
    </location>
</feature>
<feature type="domain" description="Acyl-CoA dehydrogenase/oxidase N-terminal" evidence="8">
    <location>
        <begin position="6"/>
        <end position="115"/>
    </location>
</feature>
<dbReference type="Gene3D" id="1.20.140.10">
    <property type="entry name" value="Butyryl-CoA Dehydrogenase, subunit A, domain 3"/>
    <property type="match status" value="1"/>
</dbReference>
<evidence type="ECO:0000256" key="3">
    <source>
        <dbReference type="ARBA" id="ARBA00022630"/>
    </source>
</evidence>
<evidence type="ECO:0000259" key="6">
    <source>
        <dbReference type="Pfam" id="PF00441"/>
    </source>
</evidence>
<evidence type="ECO:0000256" key="2">
    <source>
        <dbReference type="ARBA" id="ARBA00009347"/>
    </source>
</evidence>
<comment type="similarity">
    <text evidence="2">Belongs to the acyl-CoA dehydrogenase family.</text>
</comment>
<comment type="cofactor">
    <cofactor evidence="1">
        <name>FAD</name>
        <dbReference type="ChEBI" id="CHEBI:57692"/>
    </cofactor>
</comment>
<dbReference type="InterPro" id="IPR009075">
    <property type="entry name" value="AcylCo_DH/oxidase_C"/>
</dbReference>
<proteinExistence type="inferred from homology"/>
<reference evidence="9 10" key="1">
    <citation type="submission" date="2019-07" db="EMBL/GenBank/DDBJ databases">
        <title>Qingshengfaniella alkalisoli gen. nov., sp. nov., isolated from saline soil.</title>
        <authorList>
            <person name="Xu L."/>
            <person name="Huang X.-X."/>
            <person name="Sun J.-Q."/>
        </authorList>
    </citation>
    <scope>NUCLEOTIDE SEQUENCE [LARGE SCALE GENOMIC DNA]</scope>
    <source>
        <strain evidence="9 10">DSM 27279</strain>
    </source>
</reference>
<comment type="caution">
    <text evidence="9">The sequence shown here is derived from an EMBL/GenBank/DDBJ whole genome shotgun (WGS) entry which is preliminary data.</text>
</comment>
<dbReference type="InterPro" id="IPR036250">
    <property type="entry name" value="AcylCo_DH-like_C"/>
</dbReference>
<evidence type="ECO:0000313" key="9">
    <source>
        <dbReference type="EMBL" id="TSH92106.1"/>
    </source>
</evidence>